<dbReference type="InterPro" id="IPR000182">
    <property type="entry name" value="GNAT_dom"/>
</dbReference>
<organism evidence="2 3">
    <name type="scientific">Desulfoluna spongiiphila</name>
    <dbReference type="NCBI Taxonomy" id="419481"/>
    <lineage>
        <taxon>Bacteria</taxon>
        <taxon>Pseudomonadati</taxon>
        <taxon>Thermodesulfobacteriota</taxon>
        <taxon>Desulfobacteria</taxon>
        <taxon>Desulfobacterales</taxon>
        <taxon>Desulfolunaceae</taxon>
        <taxon>Desulfoluna</taxon>
    </lineage>
</organism>
<dbReference type="CDD" id="cd04301">
    <property type="entry name" value="NAT_SF"/>
    <property type="match status" value="1"/>
</dbReference>
<dbReference type="OrthoDB" id="9797178at2"/>
<evidence type="ECO:0000313" key="2">
    <source>
        <dbReference type="EMBL" id="SCX81041.1"/>
    </source>
</evidence>
<evidence type="ECO:0000313" key="3">
    <source>
        <dbReference type="Proteomes" id="UP000198870"/>
    </source>
</evidence>
<dbReference type="Pfam" id="PF00583">
    <property type="entry name" value="Acetyltransf_1"/>
    <property type="match status" value="1"/>
</dbReference>
<dbReference type="InterPro" id="IPR016181">
    <property type="entry name" value="Acyl_CoA_acyltransferase"/>
</dbReference>
<dbReference type="Gene3D" id="3.40.630.30">
    <property type="match status" value="1"/>
</dbReference>
<dbReference type="PROSITE" id="PS51186">
    <property type="entry name" value="GNAT"/>
    <property type="match status" value="1"/>
</dbReference>
<feature type="domain" description="N-acetyltransferase" evidence="1">
    <location>
        <begin position="26"/>
        <end position="171"/>
    </location>
</feature>
<proteinExistence type="predicted"/>
<dbReference type="EMBL" id="FMUX01000001">
    <property type="protein sequence ID" value="SCX81041.1"/>
    <property type="molecule type" value="Genomic_DNA"/>
</dbReference>
<name>A0A1G5AT58_9BACT</name>
<reference evidence="2 3" key="1">
    <citation type="submission" date="2016-10" db="EMBL/GenBank/DDBJ databases">
        <authorList>
            <person name="de Groot N.N."/>
        </authorList>
    </citation>
    <scope>NUCLEOTIDE SEQUENCE [LARGE SCALE GENOMIC DNA]</scope>
    <source>
        <strain evidence="2 3">AA1</strain>
    </source>
</reference>
<dbReference type="SUPFAM" id="SSF55729">
    <property type="entry name" value="Acyl-CoA N-acyltransferases (Nat)"/>
    <property type="match status" value="1"/>
</dbReference>
<dbReference type="AlphaFoldDB" id="A0A1G5AT58"/>
<dbReference type="STRING" id="419481.SAMN05216233_101434"/>
<gene>
    <name evidence="2" type="ORF">SAMN05216233_101434</name>
</gene>
<dbReference type="Proteomes" id="UP000198870">
    <property type="component" value="Unassembled WGS sequence"/>
</dbReference>
<sequence>MGGARDETDEKKGVDETMKPAEIVETVIVPETENHFGSVHDINAAAFKREAEAELVAALRSCPETISLVAETDNTVTGHILFSPMTREGGDATGLMSLSTLAVAPHLQRQGIGSLLVSAGLTHCLEAGCQGLVVIGHPTYYPRFGFRPAAAWDIRTRFEVPEDAFMALALKNSGLAPYTGATLAYHPAFAGM</sequence>
<keyword evidence="3" id="KW-1185">Reference proteome</keyword>
<accession>A0A1G5AT58</accession>
<protein>
    <submittedName>
        <fullName evidence="2">Putative acetyltransferase</fullName>
    </submittedName>
</protein>
<dbReference type="GO" id="GO:0016747">
    <property type="term" value="F:acyltransferase activity, transferring groups other than amino-acyl groups"/>
    <property type="evidence" value="ECO:0007669"/>
    <property type="project" value="InterPro"/>
</dbReference>
<keyword evidence="2" id="KW-0808">Transferase</keyword>
<evidence type="ECO:0000259" key="1">
    <source>
        <dbReference type="PROSITE" id="PS51186"/>
    </source>
</evidence>